<proteinExistence type="predicted"/>
<reference evidence="1" key="2">
    <citation type="journal article" date="2015" name="Fish Shellfish Immunol.">
        <title>Early steps in the European eel (Anguilla anguilla)-Vibrio vulnificus interaction in the gills: Role of the RtxA13 toxin.</title>
        <authorList>
            <person name="Callol A."/>
            <person name="Pajuelo D."/>
            <person name="Ebbesson L."/>
            <person name="Teles M."/>
            <person name="MacKenzie S."/>
            <person name="Amaro C."/>
        </authorList>
    </citation>
    <scope>NUCLEOTIDE SEQUENCE</scope>
</reference>
<reference evidence="1" key="1">
    <citation type="submission" date="2014-11" db="EMBL/GenBank/DDBJ databases">
        <authorList>
            <person name="Amaro Gonzalez C."/>
        </authorList>
    </citation>
    <scope>NUCLEOTIDE SEQUENCE</scope>
</reference>
<dbReference type="EMBL" id="GBXM01001553">
    <property type="protein sequence ID" value="JAI07025.1"/>
    <property type="molecule type" value="Transcribed_RNA"/>
</dbReference>
<sequence>MAFTESLTHGL</sequence>
<accession>A0A0E9XWI9</accession>
<protein>
    <submittedName>
        <fullName evidence="1">Uncharacterized protein</fullName>
    </submittedName>
</protein>
<name>A0A0E9XWI9_ANGAN</name>
<evidence type="ECO:0000313" key="1">
    <source>
        <dbReference type="EMBL" id="JAI07025.1"/>
    </source>
</evidence>
<organism evidence="1">
    <name type="scientific">Anguilla anguilla</name>
    <name type="common">European freshwater eel</name>
    <name type="synonym">Muraena anguilla</name>
    <dbReference type="NCBI Taxonomy" id="7936"/>
    <lineage>
        <taxon>Eukaryota</taxon>
        <taxon>Metazoa</taxon>
        <taxon>Chordata</taxon>
        <taxon>Craniata</taxon>
        <taxon>Vertebrata</taxon>
        <taxon>Euteleostomi</taxon>
        <taxon>Actinopterygii</taxon>
        <taxon>Neopterygii</taxon>
        <taxon>Teleostei</taxon>
        <taxon>Anguilliformes</taxon>
        <taxon>Anguillidae</taxon>
        <taxon>Anguilla</taxon>
    </lineage>
</organism>